<evidence type="ECO:0000313" key="2">
    <source>
        <dbReference type="EMBL" id="GMS83739.1"/>
    </source>
</evidence>
<organism evidence="2 3">
    <name type="scientific">Pristionchus entomophagus</name>
    <dbReference type="NCBI Taxonomy" id="358040"/>
    <lineage>
        <taxon>Eukaryota</taxon>
        <taxon>Metazoa</taxon>
        <taxon>Ecdysozoa</taxon>
        <taxon>Nematoda</taxon>
        <taxon>Chromadorea</taxon>
        <taxon>Rhabditida</taxon>
        <taxon>Rhabditina</taxon>
        <taxon>Diplogasteromorpha</taxon>
        <taxon>Diplogasteroidea</taxon>
        <taxon>Neodiplogasteridae</taxon>
        <taxon>Pristionchus</taxon>
    </lineage>
</organism>
<evidence type="ECO:0000313" key="3">
    <source>
        <dbReference type="Proteomes" id="UP001432027"/>
    </source>
</evidence>
<evidence type="ECO:0000256" key="1">
    <source>
        <dbReference type="SAM" id="MobiDB-lite"/>
    </source>
</evidence>
<comment type="caution">
    <text evidence="2">The sequence shown here is derived from an EMBL/GenBank/DDBJ whole genome shotgun (WGS) entry which is preliminary data.</text>
</comment>
<name>A0AAV5SU64_9BILA</name>
<sequence>HHSSRKCNCILNEEIVDLKLGERKILVRNRAYERRGAPSQAVVDELKRRVTILLNRRGTERRDLPFVRVLTTVVEGVKWTVAYTGEIHNLFSRDQFNSIVIQYMWAALYYPDVQVIMYNFVFEKHSEGATRLEAFLKEIPVQNVVTLNLKHEPKVLRGDCALQTKLAYKCRSAMQQLDDMKEGSTVWFSGCNVMLNQQSPVHAWRQTFKQDLDLFNRIINQHSRKVPPLPSELQCKKMMEANMDNLTPDQQFDLKLALSKMACDKRSPVSQLEYIKAATTSNGANSYVALSPTLYNASISGPSLASQLLETASGLHTSGAGETPAASVAGVQMNALFTIEQWTDEQMKTFIGGFMKEMIVQDNIGNEWIDQDHLQRLTGLTEFNFETEDAKEMLITKRLPRNVLGKAYVPDELVRMCRDHLSSHVQAAWANGVTDGARVTLNPTPIRTRSLQSRSALASLNQQREEIFGKIRVEEQRLLAARPTALPAELRLQFDVVESLIKGEKAEELTRLNLYRARDEFGSEDSMELPVDENIEALLGFRSRPLPPLKELKKTIKTHKKKNTNVNKKPKKK</sequence>
<gene>
    <name evidence="2" type="ORF">PENTCL1PPCAC_5914</name>
</gene>
<feature type="non-terminal residue" evidence="2">
    <location>
        <position position="1"/>
    </location>
</feature>
<reference evidence="2" key="1">
    <citation type="submission" date="2023-10" db="EMBL/GenBank/DDBJ databases">
        <title>Genome assembly of Pristionchus species.</title>
        <authorList>
            <person name="Yoshida K."/>
            <person name="Sommer R.J."/>
        </authorList>
    </citation>
    <scope>NUCLEOTIDE SEQUENCE</scope>
    <source>
        <strain evidence="2">RS0144</strain>
    </source>
</reference>
<keyword evidence="3" id="KW-1185">Reference proteome</keyword>
<proteinExistence type="predicted"/>
<dbReference type="Proteomes" id="UP001432027">
    <property type="component" value="Unassembled WGS sequence"/>
</dbReference>
<dbReference type="AlphaFoldDB" id="A0AAV5SU64"/>
<accession>A0AAV5SU64</accession>
<feature type="compositionally biased region" description="Basic residues" evidence="1">
    <location>
        <begin position="555"/>
        <end position="573"/>
    </location>
</feature>
<feature type="region of interest" description="Disordered" evidence="1">
    <location>
        <begin position="552"/>
        <end position="573"/>
    </location>
</feature>
<dbReference type="EMBL" id="BTSX01000002">
    <property type="protein sequence ID" value="GMS83739.1"/>
    <property type="molecule type" value="Genomic_DNA"/>
</dbReference>
<protein>
    <submittedName>
        <fullName evidence="2">Uncharacterized protein</fullName>
    </submittedName>
</protein>